<dbReference type="AlphaFoldDB" id="A0A6G0XG17"/>
<proteinExistence type="predicted"/>
<dbReference type="VEuPathDB" id="FungiDB:AeMF1_015320"/>
<organism evidence="1 2">
    <name type="scientific">Aphanomyces euteiches</name>
    <dbReference type="NCBI Taxonomy" id="100861"/>
    <lineage>
        <taxon>Eukaryota</taxon>
        <taxon>Sar</taxon>
        <taxon>Stramenopiles</taxon>
        <taxon>Oomycota</taxon>
        <taxon>Saprolegniomycetes</taxon>
        <taxon>Saprolegniales</taxon>
        <taxon>Verrucalvaceae</taxon>
        <taxon>Aphanomyces</taxon>
    </lineage>
</organism>
<gene>
    <name evidence="1" type="ORF">Ae201684_005098</name>
</gene>
<evidence type="ECO:0000313" key="2">
    <source>
        <dbReference type="Proteomes" id="UP000481153"/>
    </source>
</evidence>
<evidence type="ECO:0000313" key="1">
    <source>
        <dbReference type="EMBL" id="KAF0739172.1"/>
    </source>
</evidence>
<comment type="caution">
    <text evidence="1">The sequence shown here is derived from an EMBL/GenBank/DDBJ whole genome shotgun (WGS) entry which is preliminary data.</text>
</comment>
<name>A0A6G0XG17_9STRA</name>
<sequence>MSDLEAETAVAARRKYFRNKQREHRNRLKSEQVRLLEEIAHLQAQANNLPSTSLVCEDGLLSWKIIASVFKDASRLALARKTHLEDLVASEMSLIQAMFGFLVSYRPRPNSAIALSTPLHHYLTLVAHREARIQAKQWLVQQLYYNTERAFHNFPAIDSTDEFYKCTAELANPWINSFESCQAIWPHSFQDIKQMFLDGRCQDILCGQTKMEIERDGNTLLARSVPGAKYPWQEIQGHFHEADRFIVVIRYLNDDEAFEGHEDAEFHEMRWIDIRRLSPTRSLVRIVKHRAMLIAHLRACKSNRNKAMQLDNIDEDASHLFTRHLWAFQQKLERKVQCEMQEPIWL</sequence>
<reference evidence="1 2" key="1">
    <citation type="submission" date="2019-07" db="EMBL/GenBank/DDBJ databases">
        <title>Genomics analysis of Aphanomyces spp. identifies a new class of oomycete effector associated with host adaptation.</title>
        <authorList>
            <person name="Gaulin E."/>
        </authorList>
    </citation>
    <scope>NUCLEOTIDE SEQUENCE [LARGE SCALE GENOMIC DNA]</scope>
    <source>
        <strain evidence="1 2">ATCC 201684</strain>
    </source>
</reference>
<evidence type="ECO:0008006" key="3">
    <source>
        <dbReference type="Google" id="ProtNLM"/>
    </source>
</evidence>
<protein>
    <recommendedName>
        <fullName evidence="3">BZIP domain-containing protein</fullName>
    </recommendedName>
</protein>
<dbReference type="EMBL" id="VJMJ01000066">
    <property type="protein sequence ID" value="KAF0739172.1"/>
    <property type="molecule type" value="Genomic_DNA"/>
</dbReference>
<keyword evidence="2" id="KW-1185">Reference proteome</keyword>
<accession>A0A6G0XG17</accession>
<dbReference type="Proteomes" id="UP000481153">
    <property type="component" value="Unassembled WGS sequence"/>
</dbReference>